<evidence type="ECO:0000256" key="3">
    <source>
        <dbReference type="ARBA" id="ARBA00019132"/>
    </source>
</evidence>
<dbReference type="GO" id="GO:0035267">
    <property type="term" value="C:NuA4 histone acetyltransferase complex"/>
    <property type="evidence" value="ECO:0007669"/>
    <property type="project" value="InterPro"/>
</dbReference>
<name>A0A9P4Q7T7_9PEZI</name>
<protein>
    <recommendedName>
        <fullName evidence="3">SWR1-complex protein 4</fullName>
    </recommendedName>
</protein>
<dbReference type="GO" id="GO:0006338">
    <property type="term" value="P:chromatin remodeling"/>
    <property type="evidence" value="ECO:0007669"/>
    <property type="project" value="InterPro"/>
</dbReference>
<dbReference type="InterPro" id="IPR009057">
    <property type="entry name" value="Homeodomain-like_sf"/>
</dbReference>
<dbReference type="Proteomes" id="UP000799441">
    <property type="component" value="Unassembled WGS sequence"/>
</dbReference>
<feature type="region of interest" description="Disordered" evidence="9">
    <location>
        <begin position="109"/>
        <end position="130"/>
    </location>
</feature>
<comment type="similarity">
    <text evidence="2">Belongs to the SWC4 family.</text>
</comment>
<accession>A0A9P4Q7T7</accession>
<evidence type="ECO:0000256" key="4">
    <source>
        <dbReference type="ARBA" id="ARBA00022853"/>
    </source>
</evidence>
<evidence type="ECO:0000256" key="9">
    <source>
        <dbReference type="SAM" id="MobiDB-lite"/>
    </source>
</evidence>
<feature type="compositionally biased region" description="Basic and acidic residues" evidence="9">
    <location>
        <begin position="109"/>
        <end position="127"/>
    </location>
</feature>
<keyword evidence="12" id="KW-1185">Reference proteome</keyword>
<gene>
    <name evidence="11" type="ORF">K431DRAFT_320853</name>
</gene>
<comment type="caution">
    <text evidence="11">The sequence shown here is derived from an EMBL/GenBank/DDBJ whole genome shotgun (WGS) entry which is preliminary data.</text>
</comment>
<evidence type="ECO:0000256" key="8">
    <source>
        <dbReference type="ARBA" id="ARBA00025264"/>
    </source>
</evidence>
<evidence type="ECO:0000313" key="12">
    <source>
        <dbReference type="Proteomes" id="UP000799441"/>
    </source>
</evidence>
<sequence>MCRAKYNVQVDSPTFTDEIYETRIQSDDWTKDDTELLCQLYKECAGKWPVVVDRWTDSGSSTPDRTLEQLKKRFYTVSATTMEMKTPQASMTGADFELFKTLQSYDPSRDAQRRQLAEGHMQRRQSEADEESVLLAELQKIMANQVSVDAERDDLRRRLDYPHANTNGYQYSTSQALTGLWQQLLAADRLRKNQRLKPIPGDSQSATRDRASVGGAGGASSAAHSNGGANSSGANTDSNNKADRRASLAQQPGSNVDNFSAADKLRMGIVQSSDKLPSGVTFASDKLTKPRIAKSTIQTDKIAAILSHIGVPEVIPLPTPPVIEAFESLMSKVHILLDMRKLAEREDQEVKTREAEKKVA</sequence>
<organism evidence="11 12">
    <name type="scientific">Polychaeton citri CBS 116435</name>
    <dbReference type="NCBI Taxonomy" id="1314669"/>
    <lineage>
        <taxon>Eukaryota</taxon>
        <taxon>Fungi</taxon>
        <taxon>Dikarya</taxon>
        <taxon>Ascomycota</taxon>
        <taxon>Pezizomycotina</taxon>
        <taxon>Dothideomycetes</taxon>
        <taxon>Dothideomycetidae</taxon>
        <taxon>Capnodiales</taxon>
        <taxon>Capnodiaceae</taxon>
        <taxon>Polychaeton</taxon>
    </lineage>
</organism>
<evidence type="ECO:0000256" key="2">
    <source>
        <dbReference type="ARBA" id="ARBA00006918"/>
    </source>
</evidence>
<feature type="compositionally biased region" description="Polar residues" evidence="9">
    <location>
        <begin position="248"/>
        <end position="258"/>
    </location>
</feature>
<keyword evidence="7" id="KW-0539">Nucleus</keyword>
<reference evidence="11" key="1">
    <citation type="journal article" date="2020" name="Stud. Mycol.">
        <title>101 Dothideomycetes genomes: a test case for predicting lifestyles and emergence of pathogens.</title>
        <authorList>
            <person name="Haridas S."/>
            <person name="Albert R."/>
            <person name="Binder M."/>
            <person name="Bloem J."/>
            <person name="Labutti K."/>
            <person name="Salamov A."/>
            <person name="Andreopoulos B."/>
            <person name="Baker S."/>
            <person name="Barry K."/>
            <person name="Bills G."/>
            <person name="Bluhm B."/>
            <person name="Cannon C."/>
            <person name="Castanera R."/>
            <person name="Culley D."/>
            <person name="Daum C."/>
            <person name="Ezra D."/>
            <person name="Gonzalez J."/>
            <person name="Henrissat B."/>
            <person name="Kuo A."/>
            <person name="Liang C."/>
            <person name="Lipzen A."/>
            <person name="Lutzoni F."/>
            <person name="Magnuson J."/>
            <person name="Mondo S."/>
            <person name="Nolan M."/>
            <person name="Ohm R."/>
            <person name="Pangilinan J."/>
            <person name="Park H.-J."/>
            <person name="Ramirez L."/>
            <person name="Alfaro M."/>
            <person name="Sun H."/>
            <person name="Tritt A."/>
            <person name="Yoshinaga Y."/>
            <person name="Zwiers L.-H."/>
            <person name="Turgeon B."/>
            <person name="Goodwin S."/>
            <person name="Spatafora J."/>
            <person name="Crous P."/>
            <person name="Grigoriev I."/>
        </authorList>
    </citation>
    <scope>NUCLEOTIDE SEQUENCE</scope>
    <source>
        <strain evidence="11">CBS 116435</strain>
    </source>
</reference>
<comment type="function">
    <text evidence="8">Component of the SWR1 complex which mediates the ATP-dependent exchange of histone H2A for the H2A variant HZT1 leading to transcriptional regulation of selected genes by chromatin remodeling. Component of the NuA4 histone acetyltransferase complex which is involved in transcriptional activation of selected genes principally by acetylation of nucleosomal histone H4 and H2A. The NuA4 complex is also involved in DNA repair.</text>
</comment>
<dbReference type="Pfam" id="PF16282">
    <property type="entry name" value="SANT_DAMP1_like"/>
    <property type="match status" value="1"/>
</dbReference>
<dbReference type="AlphaFoldDB" id="A0A9P4Q7T7"/>
<dbReference type="CDD" id="cd00167">
    <property type="entry name" value="SANT"/>
    <property type="match status" value="1"/>
</dbReference>
<dbReference type="GO" id="GO:0000122">
    <property type="term" value="P:negative regulation of transcription by RNA polymerase II"/>
    <property type="evidence" value="ECO:0007669"/>
    <property type="project" value="TreeGrafter"/>
</dbReference>
<feature type="compositionally biased region" description="Low complexity" evidence="9">
    <location>
        <begin position="219"/>
        <end position="239"/>
    </location>
</feature>
<evidence type="ECO:0000256" key="7">
    <source>
        <dbReference type="ARBA" id="ARBA00023242"/>
    </source>
</evidence>
<dbReference type="InterPro" id="IPR027109">
    <property type="entry name" value="Swc4/Dmap1"/>
</dbReference>
<dbReference type="EMBL" id="MU003796">
    <property type="protein sequence ID" value="KAF2720833.1"/>
    <property type="molecule type" value="Genomic_DNA"/>
</dbReference>
<evidence type="ECO:0000256" key="6">
    <source>
        <dbReference type="ARBA" id="ARBA00023163"/>
    </source>
</evidence>
<feature type="region of interest" description="Disordered" evidence="9">
    <location>
        <begin position="193"/>
        <end position="260"/>
    </location>
</feature>
<keyword evidence="6" id="KW-0804">Transcription</keyword>
<dbReference type="OrthoDB" id="19740at2759"/>
<dbReference type="PANTHER" id="PTHR12855:SF10">
    <property type="entry name" value="DNA METHYLTRANSFERASE 1-ASSOCIATED PROTEIN 1"/>
    <property type="match status" value="1"/>
</dbReference>
<dbReference type="GO" id="GO:0000812">
    <property type="term" value="C:Swr1 complex"/>
    <property type="evidence" value="ECO:0007669"/>
    <property type="project" value="TreeGrafter"/>
</dbReference>
<evidence type="ECO:0000256" key="5">
    <source>
        <dbReference type="ARBA" id="ARBA00023015"/>
    </source>
</evidence>
<feature type="domain" description="Myb-like" evidence="10">
    <location>
        <begin position="25"/>
        <end position="80"/>
    </location>
</feature>
<dbReference type="PANTHER" id="PTHR12855">
    <property type="entry name" value="DNA METHYLTRANSFERASE 1-ASSOCIATED PROTEIN 1 FAMILY MEMBER"/>
    <property type="match status" value="1"/>
</dbReference>
<dbReference type="Gene3D" id="1.10.10.60">
    <property type="entry name" value="Homeodomain-like"/>
    <property type="match status" value="1"/>
</dbReference>
<comment type="subcellular location">
    <subcellularLocation>
        <location evidence="1">Nucleus</location>
    </subcellularLocation>
</comment>
<dbReference type="SUPFAM" id="SSF46689">
    <property type="entry name" value="Homeodomain-like"/>
    <property type="match status" value="1"/>
</dbReference>
<proteinExistence type="inferred from homology"/>
<evidence type="ECO:0000256" key="1">
    <source>
        <dbReference type="ARBA" id="ARBA00004123"/>
    </source>
</evidence>
<keyword evidence="5" id="KW-0805">Transcription regulation</keyword>
<dbReference type="InterPro" id="IPR032563">
    <property type="entry name" value="DAMP1_SANT-like"/>
</dbReference>
<evidence type="ECO:0000259" key="10">
    <source>
        <dbReference type="SMART" id="SM00717"/>
    </source>
</evidence>
<dbReference type="GO" id="GO:0006281">
    <property type="term" value="P:DNA repair"/>
    <property type="evidence" value="ECO:0007669"/>
    <property type="project" value="InterPro"/>
</dbReference>
<evidence type="ECO:0000313" key="11">
    <source>
        <dbReference type="EMBL" id="KAF2720833.1"/>
    </source>
</evidence>
<dbReference type="GO" id="GO:0003714">
    <property type="term" value="F:transcription corepressor activity"/>
    <property type="evidence" value="ECO:0007669"/>
    <property type="project" value="TreeGrafter"/>
</dbReference>
<dbReference type="InterPro" id="IPR001005">
    <property type="entry name" value="SANT/Myb"/>
</dbReference>
<dbReference type="SMART" id="SM00717">
    <property type="entry name" value="SANT"/>
    <property type="match status" value="1"/>
</dbReference>
<keyword evidence="4" id="KW-0156">Chromatin regulator</keyword>